<sequence>MNRLILVALMAVGVAVGVPAARTSHAAGIGEGGEGRDTRDGRVDVSVSRVECPASKANVVMTAPRDHGTVEYSVYRGDTLVRNGLLWPGVQRTIPVYVEPRSTERIGVTLAGQGTTRHQVWSRCESGEESYGEYRESVYSESSESSDDEGSGGHRAESVRSHRYNPLIRQPYGRLPYTGPPADLWGKVATAGGLIVFGGMLWWVGLVWPRRTPAEPLMRPRPLYAPRRPPGA</sequence>
<dbReference type="AlphaFoldDB" id="A0A367FKE6"/>
<evidence type="ECO:0000256" key="1">
    <source>
        <dbReference type="SAM" id="MobiDB-lite"/>
    </source>
</evidence>
<gene>
    <name evidence="3" type="ORF">DQ384_12910</name>
</gene>
<name>A0A367FKE6_9ACTN</name>
<dbReference type="Proteomes" id="UP000253094">
    <property type="component" value="Unassembled WGS sequence"/>
</dbReference>
<feature type="compositionally biased region" description="Basic and acidic residues" evidence="1">
    <location>
        <begin position="151"/>
        <end position="160"/>
    </location>
</feature>
<dbReference type="RefSeq" id="WP_114028999.1">
    <property type="nucleotide sequence ID" value="NZ_QOIL01000006.1"/>
</dbReference>
<proteinExistence type="predicted"/>
<organism evidence="3 4">
    <name type="scientific">Sphaerisporangium album</name>
    <dbReference type="NCBI Taxonomy" id="509200"/>
    <lineage>
        <taxon>Bacteria</taxon>
        <taxon>Bacillati</taxon>
        <taxon>Actinomycetota</taxon>
        <taxon>Actinomycetes</taxon>
        <taxon>Streptosporangiales</taxon>
        <taxon>Streptosporangiaceae</taxon>
        <taxon>Sphaerisporangium</taxon>
    </lineage>
</organism>
<evidence type="ECO:0000256" key="2">
    <source>
        <dbReference type="SAM" id="SignalP"/>
    </source>
</evidence>
<protein>
    <submittedName>
        <fullName evidence="3">Uncharacterized protein</fullName>
    </submittedName>
</protein>
<feature type="signal peptide" evidence="2">
    <location>
        <begin position="1"/>
        <end position="20"/>
    </location>
</feature>
<comment type="caution">
    <text evidence="3">The sequence shown here is derived from an EMBL/GenBank/DDBJ whole genome shotgun (WGS) entry which is preliminary data.</text>
</comment>
<keyword evidence="4" id="KW-1185">Reference proteome</keyword>
<reference evidence="3 4" key="1">
    <citation type="submission" date="2018-06" db="EMBL/GenBank/DDBJ databases">
        <title>Sphaerisporangium craniellae sp. nov., isolated from a marine sponge in the South China Sea.</title>
        <authorList>
            <person name="Li L."/>
        </authorList>
    </citation>
    <scope>NUCLEOTIDE SEQUENCE [LARGE SCALE GENOMIC DNA]</scope>
    <source>
        <strain evidence="3 4">CCTCC AA 208026</strain>
    </source>
</reference>
<accession>A0A367FKE6</accession>
<evidence type="ECO:0000313" key="4">
    <source>
        <dbReference type="Proteomes" id="UP000253094"/>
    </source>
</evidence>
<keyword evidence="2" id="KW-0732">Signal</keyword>
<evidence type="ECO:0000313" key="3">
    <source>
        <dbReference type="EMBL" id="RCG30868.1"/>
    </source>
</evidence>
<dbReference type="EMBL" id="QOIL01000006">
    <property type="protein sequence ID" value="RCG30868.1"/>
    <property type="molecule type" value="Genomic_DNA"/>
</dbReference>
<feature type="region of interest" description="Disordered" evidence="1">
    <location>
        <begin position="132"/>
        <end position="160"/>
    </location>
</feature>
<feature type="chain" id="PRO_5038720090" evidence="2">
    <location>
        <begin position="21"/>
        <end position="232"/>
    </location>
</feature>
<dbReference type="OrthoDB" id="3529451at2"/>